<proteinExistence type="predicted"/>
<evidence type="ECO:0000313" key="3">
    <source>
        <dbReference type="Proteomes" id="UP000261620"/>
    </source>
</evidence>
<dbReference type="InterPro" id="IPR028260">
    <property type="entry name" value="FAM177"/>
</dbReference>
<dbReference type="Proteomes" id="UP000261620">
    <property type="component" value="Unplaced"/>
</dbReference>
<dbReference type="PANTHER" id="PTHR31206:SF5">
    <property type="entry name" value="PROTEIN FAM177A1"/>
    <property type="match status" value="1"/>
</dbReference>
<evidence type="ECO:0000256" key="1">
    <source>
        <dbReference type="SAM" id="MobiDB-lite"/>
    </source>
</evidence>
<dbReference type="AlphaFoldDB" id="A0A3Q3WX42"/>
<accession>A0A3Q3WX42</accession>
<reference evidence="2" key="1">
    <citation type="submission" date="2025-08" db="UniProtKB">
        <authorList>
            <consortium name="Ensembl"/>
        </authorList>
    </citation>
    <scope>IDENTIFICATION</scope>
</reference>
<name>A0A3Q3WX42_MOLML</name>
<keyword evidence="3" id="KW-1185">Reference proteome</keyword>
<dbReference type="Pfam" id="PF14774">
    <property type="entry name" value="FAM177"/>
    <property type="match status" value="1"/>
</dbReference>
<evidence type="ECO:0000313" key="2">
    <source>
        <dbReference type="Ensembl" id="ENSMMOP00000020010.1"/>
    </source>
</evidence>
<feature type="region of interest" description="Disordered" evidence="1">
    <location>
        <begin position="40"/>
        <end position="106"/>
    </location>
</feature>
<reference evidence="2" key="2">
    <citation type="submission" date="2025-09" db="UniProtKB">
        <authorList>
            <consortium name="Ensembl"/>
        </authorList>
    </citation>
    <scope>IDENTIFICATION</scope>
</reference>
<feature type="compositionally biased region" description="Basic and acidic residues" evidence="1">
    <location>
        <begin position="72"/>
        <end position="96"/>
    </location>
</feature>
<dbReference type="PANTHER" id="PTHR31206">
    <property type="entry name" value="LP10445P"/>
    <property type="match status" value="1"/>
</dbReference>
<organism evidence="2 3">
    <name type="scientific">Mola mola</name>
    <name type="common">Ocean sunfish</name>
    <name type="synonym">Tetraodon mola</name>
    <dbReference type="NCBI Taxonomy" id="94237"/>
    <lineage>
        <taxon>Eukaryota</taxon>
        <taxon>Metazoa</taxon>
        <taxon>Chordata</taxon>
        <taxon>Craniata</taxon>
        <taxon>Vertebrata</taxon>
        <taxon>Euteleostomi</taxon>
        <taxon>Actinopterygii</taxon>
        <taxon>Neopterygii</taxon>
        <taxon>Teleostei</taxon>
        <taxon>Neoteleostei</taxon>
        <taxon>Acanthomorphata</taxon>
        <taxon>Eupercaria</taxon>
        <taxon>Tetraodontiformes</taxon>
        <taxon>Molidae</taxon>
        <taxon>Mola</taxon>
    </lineage>
</organism>
<protein>
    <submittedName>
        <fullName evidence="2">Uncharacterized protein</fullName>
    </submittedName>
</protein>
<dbReference type="Ensembl" id="ENSMMOT00000020344.1">
    <property type="protein sequence ID" value="ENSMMOP00000020010.1"/>
    <property type="gene ID" value="ENSMMOG00000015205.1"/>
</dbReference>
<dbReference type="OMA" id="CDEERMA"/>
<sequence length="106" mass="11720">MLFFLKSACDFLGETLAGILGLNAAKYQYAIDQYHREHKTMGSIATDSQREGQAESTHLSPGPGRSCYGTSGDRRCSVDNKEGCDENHTERNEGCHNKGYQADELE</sequence>